<accession>A0A3P6TSJ9</accession>
<dbReference type="SUPFAM" id="SSF51695">
    <property type="entry name" value="PLC-like phosphodiesterases"/>
    <property type="match status" value="1"/>
</dbReference>
<protein>
    <recommendedName>
        <fullName evidence="2 13">Phosphoinositide phospholipase C</fullName>
        <ecNumber evidence="2 13">3.1.4.11</ecNumber>
    </recommendedName>
</protein>
<dbReference type="SUPFAM" id="SSF55550">
    <property type="entry name" value="SH2 domain"/>
    <property type="match status" value="2"/>
</dbReference>
<dbReference type="InterPro" id="IPR035024">
    <property type="entry name" value="PLC-gamma_N-SH2"/>
</dbReference>
<dbReference type="Gene3D" id="3.30.505.10">
    <property type="entry name" value="SH2 domain"/>
    <property type="match status" value="2"/>
</dbReference>
<keyword evidence="4" id="KW-0677">Repeat</keyword>
<evidence type="ECO:0000256" key="5">
    <source>
        <dbReference type="ARBA" id="ARBA00022801"/>
    </source>
</evidence>
<feature type="domain" description="SH2" evidence="14">
    <location>
        <begin position="684"/>
        <end position="773"/>
    </location>
</feature>
<dbReference type="SUPFAM" id="SSF49562">
    <property type="entry name" value="C2 domain (Calcium/lipid-binding domain, CaLB)"/>
    <property type="match status" value="1"/>
</dbReference>
<dbReference type="InterPro" id="IPR036860">
    <property type="entry name" value="SH2_dom_sf"/>
</dbReference>
<dbReference type="PROSITE" id="PS50007">
    <property type="entry name" value="PIPLC_X_DOMAIN"/>
    <property type="match status" value="1"/>
</dbReference>
<feature type="domain" description="SH3" evidence="15">
    <location>
        <begin position="802"/>
        <end position="860"/>
    </location>
</feature>
<dbReference type="OMA" id="CMLERGT"/>
<dbReference type="GO" id="GO:0048015">
    <property type="term" value="P:phosphatidylinositol-mediated signaling"/>
    <property type="evidence" value="ECO:0007669"/>
    <property type="project" value="TreeGrafter"/>
</dbReference>
<dbReference type="SMART" id="SM00252">
    <property type="entry name" value="SH2"/>
    <property type="match status" value="2"/>
</dbReference>
<dbReference type="CDD" id="cd00275">
    <property type="entry name" value="C2_PLC_like"/>
    <property type="match status" value="1"/>
</dbReference>
<dbReference type="Proteomes" id="UP000277928">
    <property type="component" value="Unassembled WGS sequence"/>
</dbReference>
<dbReference type="GO" id="GO:0004435">
    <property type="term" value="F:phosphatidylinositol-4,5-bisphosphate phospholipase C activity"/>
    <property type="evidence" value="ECO:0007669"/>
    <property type="project" value="UniProtKB-EC"/>
</dbReference>
<dbReference type="InterPro" id="IPR036028">
    <property type="entry name" value="SH3-like_dom_sf"/>
</dbReference>
<evidence type="ECO:0000256" key="1">
    <source>
        <dbReference type="ARBA" id="ARBA00001913"/>
    </source>
</evidence>
<evidence type="ECO:0000256" key="13">
    <source>
        <dbReference type="RuleBase" id="RU361133"/>
    </source>
</evidence>
<gene>
    <name evidence="19" type="ORF">NLS_LOCUS672</name>
</gene>
<dbReference type="PROSITE" id="PS50008">
    <property type="entry name" value="PIPLC_Y_DOMAIN"/>
    <property type="match status" value="1"/>
</dbReference>
<evidence type="ECO:0000256" key="11">
    <source>
        <dbReference type="PROSITE-ProRule" id="PRU00191"/>
    </source>
</evidence>
<dbReference type="GO" id="GO:0051209">
    <property type="term" value="P:release of sequestered calcium ion into cytosol"/>
    <property type="evidence" value="ECO:0007669"/>
    <property type="project" value="TreeGrafter"/>
</dbReference>
<evidence type="ECO:0000256" key="3">
    <source>
        <dbReference type="ARBA" id="ARBA00022443"/>
    </source>
</evidence>
<evidence type="ECO:0000256" key="6">
    <source>
        <dbReference type="ARBA" id="ARBA00022837"/>
    </source>
</evidence>
<keyword evidence="5 13" id="KW-0378">Hydrolase</keyword>
<dbReference type="OrthoDB" id="269822at2759"/>
<dbReference type="InterPro" id="IPR000909">
    <property type="entry name" value="PLipase_C_PInositol-sp_X_dom"/>
</dbReference>
<evidence type="ECO:0000313" key="20">
    <source>
        <dbReference type="Proteomes" id="UP000277928"/>
    </source>
</evidence>
<dbReference type="InterPro" id="IPR056586">
    <property type="entry name" value="EF-hand_PLCG1"/>
</dbReference>
<dbReference type="InterPro" id="IPR000980">
    <property type="entry name" value="SH2"/>
</dbReference>
<name>A0A3P6TSJ9_LITSI</name>
<reference evidence="19 20" key="1">
    <citation type="submission" date="2018-08" db="EMBL/GenBank/DDBJ databases">
        <authorList>
            <person name="Laetsch R D."/>
            <person name="Stevens L."/>
            <person name="Kumar S."/>
            <person name="Blaxter L. M."/>
        </authorList>
    </citation>
    <scope>NUCLEOTIDE SEQUENCE [LARGE SCALE GENOMIC DNA]</scope>
</reference>
<organism evidence="19 20">
    <name type="scientific">Litomosoides sigmodontis</name>
    <name type="common">Filarial nematode worm</name>
    <dbReference type="NCBI Taxonomy" id="42156"/>
    <lineage>
        <taxon>Eukaryota</taxon>
        <taxon>Metazoa</taxon>
        <taxon>Ecdysozoa</taxon>
        <taxon>Nematoda</taxon>
        <taxon>Chromadorea</taxon>
        <taxon>Rhabditida</taxon>
        <taxon>Spirurina</taxon>
        <taxon>Spiruromorpha</taxon>
        <taxon>Filarioidea</taxon>
        <taxon>Onchocercidae</taxon>
        <taxon>Litomosoides</taxon>
    </lineage>
</organism>
<dbReference type="Gene3D" id="2.60.40.150">
    <property type="entry name" value="C2 domain"/>
    <property type="match status" value="1"/>
</dbReference>
<dbReference type="SUPFAM" id="SSF47473">
    <property type="entry name" value="EF-hand"/>
    <property type="match status" value="1"/>
</dbReference>
<dbReference type="SMART" id="SM00239">
    <property type="entry name" value="C2"/>
    <property type="match status" value="1"/>
</dbReference>
<keyword evidence="10" id="KW-0807">Transducer</keyword>
<dbReference type="InterPro" id="IPR001192">
    <property type="entry name" value="PI-PLC_fam"/>
</dbReference>
<keyword evidence="20" id="KW-1185">Reference proteome</keyword>
<evidence type="ECO:0000256" key="8">
    <source>
        <dbReference type="ARBA" id="ARBA00022999"/>
    </source>
</evidence>
<feature type="domain" description="PI-PLC Y-box" evidence="18">
    <location>
        <begin position="953"/>
        <end position="1063"/>
    </location>
</feature>
<dbReference type="PANTHER" id="PTHR10336:SF159">
    <property type="entry name" value="1-PHOSPHATIDYLINOSITOL 4,5-BISPHOSPHATE PHOSPHODIESTERASE GAMMA"/>
    <property type="match status" value="1"/>
</dbReference>
<dbReference type="FunFam" id="3.20.20.190:FF:000062">
    <property type="entry name" value="1-phosphatidylinositol 4,5-bisphosphate phosphodiesterase gamma"/>
    <property type="match status" value="1"/>
</dbReference>
<dbReference type="GO" id="GO:0010634">
    <property type="term" value="P:positive regulation of epithelial cell migration"/>
    <property type="evidence" value="ECO:0007669"/>
    <property type="project" value="TreeGrafter"/>
</dbReference>
<dbReference type="Pfam" id="PF00017">
    <property type="entry name" value="SH2"/>
    <property type="match status" value="2"/>
</dbReference>
<comment type="cofactor">
    <cofactor evidence="1">
        <name>Ca(2+)</name>
        <dbReference type="ChEBI" id="CHEBI:29108"/>
    </cofactor>
</comment>
<dbReference type="Pfam" id="PF23583">
    <property type="entry name" value="EF_HAND_2_PLCG"/>
    <property type="match status" value="1"/>
</dbReference>
<dbReference type="PROSITE" id="PS50001">
    <property type="entry name" value="SH2"/>
    <property type="match status" value="2"/>
</dbReference>
<dbReference type="PANTHER" id="PTHR10336">
    <property type="entry name" value="PHOSPHOINOSITIDE-SPECIFIC PHOSPHOLIPASE C FAMILY PROTEIN"/>
    <property type="match status" value="1"/>
</dbReference>
<dbReference type="InterPro" id="IPR057061">
    <property type="entry name" value="PLCG_EF-hand_2"/>
</dbReference>
<keyword evidence="8 11" id="KW-0727">SH2 domain</keyword>
<dbReference type="SUPFAM" id="SSF50044">
    <property type="entry name" value="SH3-domain"/>
    <property type="match status" value="1"/>
</dbReference>
<dbReference type="Gene3D" id="3.20.20.190">
    <property type="entry name" value="Phosphatidylinositol (PI) phosphodiesterase"/>
    <property type="match status" value="2"/>
</dbReference>
<dbReference type="FunFam" id="3.30.505.10:FF:000011">
    <property type="entry name" value="1-phosphatidylinositol 4,5-bisphosphate phosphodiesterase gamma"/>
    <property type="match status" value="1"/>
</dbReference>
<dbReference type="InterPro" id="IPR001711">
    <property type="entry name" value="PLipase_C_Pinositol-sp_Y"/>
</dbReference>
<keyword evidence="7 13" id="KW-0442">Lipid degradation</keyword>
<keyword evidence="6" id="KW-0106">Calcium</keyword>
<evidence type="ECO:0000259" key="14">
    <source>
        <dbReference type="PROSITE" id="PS50001"/>
    </source>
</evidence>
<dbReference type="Pfam" id="PF00168">
    <property type="entry name" value="C2"/>
    <property type="match status" value="1"/>
</dbReference>
<comment type="catalytic activity">
    <reaction evidence="13">
        <text>a 1,2-diacyl-sn-glycero-3-phospho-(1D-myo-inositol-4,5-bisphosphate) + H2O = 1D-myo-inositol 1,4,5-trisphosphate + a 1,2-diacyl-sn-glycerol + H(+)</text>
        <dbReference type="Rhea" id="RHEA:33179"/>
        <dbReference type="ChEBI" id="CHEBI:15377"/>
        <dbReference type="ChEBI" id="CHEBI:15378"/>
        <dbReference type="ChEBI" id="CHEBI:17815"/>
        <dbReference type="ChEBI" id="CHEBI:58456"/>
        <dbReference type="ChEBI" id="CHEBI:203600"/>
        <dbReference type="EC" id="3.1.4.11"/>
    </reaction>
</comment>
<evidence type="ECO:0000259" key="16">
    <source>
        <dbReference type="PROSITE" id="PS50003"/>
    </source>
</evidence>
<dbReference type="STRING" id="42156.A0A3P6TSJ9"/>
<keyword evidence="3 12" id="KW-0728">SH3 domain</keyword>
<evidence type="ECO:0000259" key="17">
    <source>
        <dbReference type="PROSITE" id="PS50004"/>
    </source>
</evidence>
<sequence length="1302" mass="149828">MELEMEKVFHAMEMGHNVYKLLLLKRRDPVHKRLTYNRETRQLFLSKLGSSDKGASKTLRLDLRIVKEVHTLDFKLKKIKISDKWEKDKEIKQFDAARILILGYTTSFNLRYWILLFDTEDLCRMWCQGVHYLMLDTISACHALLMERWLRKEFYNIAGYAAENPYVAMKHMKPFAQTSLQYKVQSKQLQEACEEIMHYDTFASAYRKLLHSSPLFGEHFAAYSDDAAVVSFNNFLRFHKDKQNDEIGMAREKASDFLRRLLREWDPYRDVPEPALSVTEFCDFLFSRENSLWDSVNENVVHDMNRPLSHYWIASSHNTYLTGDQLKSESSLDTYARALLMGCRCVELDCWDGQKKSSGEVQDILIYHGYTMTSKINLRDVLYTIRHYAFINSEFPVILSIEDNCSVPVQRVLAREIREILGDYLLTTPVSREETYLPSPAALKRKIILKHKKLPTESEEIALQQVDDDLEPDLLSLNFIRRGILSLKSGESGDWTTHLFILFPDRLYYMLEHCESDINNQETLRRQNSLMNGQDDENQDGLINLTSFGVSPEEIHVTEEWFHGKTDRDTARLRLLEHKDKGNGLFLVRDSTIFIGDYSLSFLHNERVHHCRIRTRMVNGEKKYYFLENKQMDTLYELISHYTKEKLRTPNFSTTLVTPCPQPCPHLGMMQRHALRETCLLFRWFCGEADRNRAEELLNTVQQDGAFLFRFSSTDKNVFVLSLRVDGEIWHYHLKRDGRIFVINQTVFENLNQIVEYYSTREFVRGICLKYPVSENAITDCADSRFNGNRAPGCYMELKNIDKEVLVRAIEPYTGSLLGELSFPVNAVITVLRKEGDRMRGKYGNSLGFFPSRCVVELENSDNQSSELGIYAAIDLSDSLIEEVPLEVAGRPFAFKIRRVSAHWNPSEYMLATNSNEDREDWLNILHELTRTAMDRSTLIRTREKNLRIASELSDLVVYCHAVPFNSQFATQGNFYEMCSFSETKFEKLVERGLVQFNSRQLSRVYPQASRVTSTNYDPVPMWNAACHMVALNYQTGDRSMQLNHGKFMANGQCGYVLKPSYMIDEMFSPDAAEMVSTSCPIILTVHVIAGQHLSRKDRSRGICSPLVTIEVVGLSADSTIIRTRAVASNGLNPIWNEKFIFKVYCPEIALLRLYVEDGDFMGPKMDPFIGQAVYPLDCIRTGFRSVTLRNQFGEELELSSLLVYLDMRRQGNEAEILNPHIALQSGRCLAGGLNKTSTSSGVFLARLDSTGQNDFTPPLSTNFSAAGHVPVSMDLTPTNSSAASSSRRESSLRKIFRFGKN</sequence>
<dbReference type="InterPro" id="IPR000008">
    <property type="entry name" value="C2_dom"/>
</dbReference>
<dbReference type="SMART" id="SM00326">
    <property type="entry name" value="SH3"/>
    <property type="match status" value="1"/>
</dbReference>
<dbReference type="GO" id="GO:0032587">
    <property type="term" value="C:ruffle membrane"/>
    <property type="evidence" value="ECO:0007669"/>
    <property type="project" value="TreeGrafter"/>
</dbReference>
<dbReference type="PRINTS" id="PR00390">
    <property type="entry name" value="PHPHLIPASEC"/>
</dbReference>
<feature type="domain" description="PH" evidence="16">
    <location>
        <begin position="895"/>
        <end position="931"/>
    </location>
</feature>
<dbReference type="InterPro" id="IPR017946">
    <property type="entry name" value="PLC-like_Pdiesterase_TIM-brl"/>
</dbReference>
<evidence type="ECO:0000259" key="15">
    <source>
        <dbReference type="PROSITE" id="PS50002"/>
    </source>
</evidence>
<dbReference type="InterPro" id="IPR001849">
    <property type="entry name" value="PH_domain"/>
</dbReference>
<evidence type="ECO:0000256" key="10">
    <source>
        <dbReference type="ARBA" id="ARBA00023224"/>
    </source>
</evidence>
<dbReference type="SMART" id="SM00148">
    <property type="entry name" value="PLCXc"/>
    <property type="match status" value="1"/>
</dbReference>
<feature type="domain" description="SH2" evidence="14">
    <location>
        <begin position="561"/>
        <end position="660"/>
    </location>
</feature>
<dbReference type="InterPro" id="IPR011992">
    <property type="entry name" value="EF-hand-dom_pair"/>
</dbReference>
<dbReference type="PRINTS" id="PR00401">
    <property type="entry name" value="SH2DOMAIN"/>
</dbReference>
<dbReference type="PROSITE" id="PS50004">
    <property type="entry name" value="C2"/>
    <property type="match status" value="1"/>
</dbReference>
<dbReference type="CDD" id="cd10341">
    <property type="entry name" value="SH2_N-SH2_PLC_gamma_like"/>
    <property type="match status" value="1"/>
</dbReference>
<keyword evidence="9 13" id="KW-0443">Lipid metabolism</keyword>
<dbReference type="Pfam" id="PF00387">
    <property type="entry name" value="PI-PLC-Y"/>
    <property type="match status" value="1"/>
</dbReference>
<dbReference type="PROSITE" id="PS50002">
    <property type="entry name" value="SH3"/>
    <property type="match status" value="1"/>
</dbReference>
<dbReference type="PROSITE" id="PS50003">
    <property type="entry name" value="PH_DOMAIN"/>
    <property type="match status" value="1"/>
</dbReference>
<dbReference type="Pfam" id="PF00388">
    <property type="entry name" value="PI-PLC-X"/>
    <property type="match status" value="1"/>
</dbReference>
<dbReference type="InterPro" id="IPR035892">
    <property type="entry name" value="C2_domain_sf"/>
</dbReference>
<dbReference type="GO" id="GO:0046488">
    <property type="term" value="P:phosphatidylinositol metabolic process"/>
    <property type="evidence" value="ECO:0007669"/>
    <property type="project" value="TreeGrafter"/>
</dbReference>
<dbReference type="EMBL" id="UYRX01000018">
    <property type="protein sequence ID" value="VDK69158.1"/>
    <property type="molecule type" value="Genomic_DNA"/>
</dbReference>
<evidence type="ECO:0000259" key="18">
    <source>
        <dbReference type="PROSITE" id="PS50008"/>
    </source>
</evidence>
<dbReference type="Gene3D" id="2.30.30.40">
    <property type="entry name" value="SH3 Domains"/>
    <property type="match status" value="1"/>
</dbReference>
<dbReference type="Pfam" id="PF23329">
    <property type="entry name" value="EF_HAND_1_PLCG"/>
    <property type="match status" value="1"/>
</dbReference>
<dbReference type="InterPro" id="IPR001452">
    <property type="entry name" value="SH3_domain"/>
</dbReference>
<dbReference type="SUPFAM" id="SSF50729">
    <property type="entry name" value="PH domain-like"/>
    <property type="match status" value="1"/>
</dbReference>
<proteinExistence type="predicted"/>
<dbReference type="EC" id="3.1.4.11" evidence="2 13"/>
<evidence type="ECO:0000313" key="19">
    <source>
        <dbReference type="EMBL" id="VDK69158.1"/>
    </source>
</evidence>
<evidence type="ECO:0000256" key="4">
    <source>
        <dbReference type="ARBA" id="ARBA00022737"/>
    </source>
</evidence>
<evidence type="ECO:0000256" key="12">
    <source>
        <dbReference type="PROSITE-ProRule" id="PRU00192"/>
    </source>
</evidence>
<feature type="domain" description="C2" evidence="17">
    <location>
        <begin position="1065"/>
        <end position="1191"/>
    </location>
</feature>
<dbReference type="GO" id="GO:0016042">
    <property type="term" value="P:lipid catabolic process"/>
    <property type="evidence" value="ECO:0007669"/>
    <property type="project" value="UniProtKB-KW"/>
</dbReference>
<evidence type="ECO:0000256" key="9">
    <source>
        <dbReference type="ARBA" id="ARBA00023098"/>
    </source>
</evidence>
<evidence type="ECO:0000256" key="2">
    <source>
        <dbReference type="ARBA" id="ARBA00012368"/>
    </source>
</evidence>
<dbReference type="SMART" id="SM00149">
    <property type="entry name" value="PLCYc"/>
    <property type="match status" value="1"/>
</dbReference>
<evidence type="ECO:0000256" key="7">
    <source>
        <dbReference type="ARBA" id="ARBA00022963"/>
    </source>
</evidence>